<sequence length="177" mass="19825">MTFTHRRSRMERRGPGARGFTLLEIMAVIGLMGLLAAVLSVGVSRALQDRSESADDVFWYAIGEARKFALMNQTEVRLTFDNQEQVFRASTPLGEKVFPLPPGMEFDLEFLGVGKGTRSIMIGGILLEASELKHVRFFDDGTCTPFRAQLRVNDGQPIVYEIDPWTCAPVLRGEENR</sequence>
<dbReference type="SUPFAM" id="SSF54523">
    <property type="entry name" value="Pili subunits"/>
    <property type="match status" value="1"/>
</dbReference>
<keyword evidence="3 6" id="KW-0812">Transmembrane</keyword>
<dbReference type="AlphaFoldDB" id="A0AAE9ZY15"/>
<gene>
    <name evidence="7" type="ORF">PXH66_02325</name>
</gene>
<organism evidence="7 8">
    <name type="scientific">Synoicihabitans lomoniglobus</name>
    <dbReference type="NCBI Taxonomy" id="2909285"/>
    <lineage>
        <taxon>Bacteria</taxon>
        <taxon>Pseudomonadati</taxon>
        <taxon>Verrucomicrobiota</taxon>
        <taxon>Opitutia</taxon>
        <taxon>Opitutales</taxon>
        <taxon>Opitutaceae</taxon>
        <taxon>Synoicihabitans</taxon>
    </lineage>
</organism>
<dbReference type="GO" id="GO:0015628">
    <property type="term" value="P:protein secretion by the type II secretion system"/>
    <property type="evidence" value="ECO:0007669"/>
    <property type="project" value="InterPro"/>
</dbReference>
<dbReference type="Pfam" id="PF07963">
    <property type="entry name" value="N_methyl"/>
    <property type="match status" value="1"/>
</dbReference>
<name>A0AAE9ZY15_9BACT</name>
<keyword evidence="8" id="KW-1185">Reference proteome</keyword>
<evidence type="ECO:0000256" key="5">
    <source>
        <dbReference type="ARBA" id="ARBA00023136"/>
    </source>
</evidence>
<accession>A0AAE9ZY15</accession>
<comment type="subcellular location">
    <subcellularLocation>
        <location evidence="1">Membrane</location>
        <topology evidence="1">Single-pass membrane protein</topology>
    </subcellularLocation>
</comment>
<evidence type="ECO:0000256" key="3">
    <source>
        <dbReference type="ARBA" id="ARBA00022692"/>
    </source>
</evidence>
<protein>
    <submittedName>
        <fullName evidence="7">Type II secretion system protein</fullName>
    </submittedName>
</protein>
<dbReference type="PRINTS" id="PR00885">
    <property type="entry name" value="BCTERIALGSPH"/>
</dbReference>
<keyword evidence="2" id="KW-0488">Methylation</keyword>
<dbReference type="GO" id="GO:0015627">
    <property type="term" value="C:type II protein secretion system complex"/>
    <property type="evidence" value="ECO:0007669"/>
    <property type="project" value="InterPro"/>
</dbReference>
<dbReference type="RefSeq" id="WP_330930211.1">
    <property type="nucleotide sequence ID" value="NZ_CP119075.1"/>
</dbReference>
<dbReference type="NCBIfam" id="TIGR02532">
    <property type="entry name" value="IV_pilin_GFxxxE"/>
    <property type="match status" value="1"/>
</dbReference>
<proteinExistence type="predicted"/>
<evidence type="ECO:0000313" key="8">
    <source>
        <dbReference type="Proteomes" id="UP001218638"/>
    </source>
</evidence>
<evidence type="ECO:0000256" key="1">
    <source>
        <dbReference type="ARBA" id="ARBA00004167"/>
    </source>
</evidence>
<dbReference type="InterPro" id="IPR012902">
    <property type="entry name" value="N_methyl_site"/>
</dbReference>
<dbReference type="PROSITE" id="PS00409">
    <property type="entry name" value="PROKAR_NTER_METHYL"/>
    <property type="match status" value="1"/>
</dbReference>
<dbReference type="GO" id="GO:0016020">
    <property type="term" value="C:membrane"/>
    <property type="evidence" value="ECO:0007669"/>
    <property type="project" value="UniProtKB-SubCell"/>
</dbReference>
<dbReference type="KEGG" id="slom:PXH66_02325"/>
<dbReference type="InterPro" id="IPR002416">
    <property type="entry name" value="T2SS_protein-GspH"/>
</dbReference>
<dbReference type="Proteomes" id="UP001218638">
    <property type="component" value="Chromosome"/>
</dbReference>
<dbReference type="EMBL" id="CP119075">
    <property type="protein sequence ID" value="WED65681.1"/>
    <property type="molecule type" value="Genomic_DNA"/>
</dbReference>
<keyword evidence="4 6" id="KW-1133">Transmembrane helix</keyword>
<evidence type="ECO:0000256" key="2">
    <source>
        <dbReference type="ARBA" id="ARBA00022481"/>
    </source>
</evidence>
<reference evidence="7" key="1">
    <citation type="submission" date="2023-03" db="EMBL/GenBank/DDBJ databases">
        <title>Lomoglobus Profundus gen. nov., sp. nov., a novel member of the phylum Verrucomicrobia, isolated from deep-marine sediment of South China Sea.</title>
        <authorList>
            <person name="Ahmad T."/>
            <person name="Ishaq S.E."/>
            <person name="Wang F."/>
        </authorList>
    </citation>
    <scope>NUCLEOTIDE SEQUENCE</scope>
    <source>
        <strain evidence="7">LMO-M01</strain>
    </source>
</reference>
<evidence type="ECO:0000256" key="6">
    <source>
        <dbReference type="SAM" id="Phobius"/>
    </source>
</evidence>
<evidence type="ECO:0000313" key="7">
    <source>
        <dbReference type="EMBL" id="WED65681.1"/>
    </source>
</evidence>
<evidence type="ECO:0000256" key="4">
    <source>
        <dbReference type="ARBA" id="ARBA00022989"/>
    </source>
</evidence>
<feature type="transmembrane region" description="Helical" evidence="6">
    <location>
        <begin position="21"/>
        <end position="43"/>
    </location>
</feature>
<dbReference type="InterPro" id="IPR045584">
    <property type="entry name" value="Pilin-like"/>
</dbReference>
<keyword evidence="5 6" id="KW-0472">Membrane</keyword>